<sequence length="151" mass="16281">MSQGDLGNQADMNQNSTLALSESLNHIKKQEFVRMKIMNEWYLIGSGGGGCGESGTDVTGSGQKKTVLADESSKVRLAPGSHEISALLCLRLTLRPVYCAVPINEDPKKTGRSPPASDSRSVSPSENLNGRIQVFSNPAWMIGDEPTRQPH</sequence>
<feature type="region of interest" description="Disordered" evidence="1">
    <location>
        <begin position="103"/>
        <end position="130"/>
    </location>
</feature>
<dbReference type="RefSeq" id="XP_059605667.1">
    <property type="nucleotide sequence ID" value="XM_059745720.1"/>
</dbReference>
<name>A0AAJ8BXC7_ASPNG</name>
<gene>
    <name evidence="2" type="ORF">An18g03440</name>
</gene>
<reference evidence="2" key="2">
    <citation type="submission" date="2025-08" db="UniProtKB">
        <authorList>
            <consortium name="RefSeq"/>
        </authorList>
    </citation>
    <scope>IDENTIFICATION</scope>
</reference>
<dbReference type="VEuPathDB" id="FungiDB:An18g03440"/>
<proteinExistence type="predicted"/>
<feature type="compositionally biased region" description="Polar residues" evidence="1">
    <location>
        <begin position="116"/>
        <end position="130"/>
    </location>
</feature>
<accession>A0AAJ8BXC7</accession>
<protein>
    <submittedName>
        <fullName evidence="2">Uncharacterized protein</fullName>
    </submittedName>
</protein>
<evidence type="ECO:0000256" key="1">
    <source>
        <dbReference type="SAM" id="MobiDB-lite"/>
    </source>
</evidence>
<evidence type="ECO:0000313" key="2">
    <source>
        <dbReference type="RefSeq" id="XP_059605667.1"/>
    </source>
</evidence>
<dbReference type="GeneID" id="84593697"/>
<dbReference type="KEGG" id="ang:An18g03440"/>
<organism evidence="2">
    <name type="scientific">Aspergillus niger</name>
    <dbReference type="NCBI Taxonomy" id="5061"/>
    <lineage>
        <taxon>Eukaryota</taxon>
        <taxon>Fungi</taxon>
        <taxon>Dikarya</taxon>
        <taxon>Ascomycota</taxon>
        <taxon>Pezizomycotina</taxon>
        <taxon>Eurotiomycetes</taxon>
        <taxon>Eurotiomycetidae</taxon>
        <taxon>Eurotiales</taxon>
        <taxon>Aspergillaceae</taxon>
        <taxon>Aspergillus</taxon>
        <taxon>Aspergillus subgen. Circumdati</taxon>
    </lineage>
</organism>
<reference evidence="2" key="1">
    <citation type="submission" date="2025-02" db="EMBL/GenBank/DDBJ databases">
        <authorList>
            <consortium name="NCBI Genome Project"/>
        </authorList>
    </citation>
    <scope>NUCLEOTIDE SEQUENCE</scope>
</reference>
<dbReference type="AlphaFoldDB" id="A0AAJ8BXC7"/>